<proteinExistence type="predicted"/>
<evidence type="ECO:0000313" key="7">
    <source>
        <dbReference type="Proteomes" id="UP001174691"/>
    </source>
</evidence>
<accession>A0AA38RMH2</accession>
<dbReference type="GO" id="GO:0006397">
    <property type="term" value="P:mRNA processing"/>
    <property type="evidence" value="ECO:0007669"/>
    <property type="project" value="UniProtKB-KW"/>
</dbReference>
<dbReference type="InterPro" id="IPR011989">
    <property type="entry name" value="ARM-like"/>
</dbReference>
<dbReference type="InterPro" id="IPR032460">
    <property type="entry name" value="Symplekin/Pta1_N"/>
</dbReference>
<keyword evidence="7" id="KW-1185">Reference proteome</keyword>
<protein>
    <submittedName>
        <fullName evidence="6">mRNA cleavage and polyadenylation specificity factor complex subunit pta1</fullName>
    </submittedName>
</protein>
<evidence type="ECO:0000256" key="3">
    <source>
        <dbReference type="ARBA" id="ARBA00023242"/>
    </source>
</evidence>
<keyword evidence="3" id="KW-0539">Nucleus</keyword>
<evidence type="ECO:0000256" key="1">
    <source>
        <dbReference type="ARBA" id="ARBA00004123"/>
    </source>
</evidence>
<dbReference type="AlphaFoldDB" id="A0AA38RMH2"/>
<gene>
    <name evidence="6" type="ORF">NKR19_g6408</name>
</gene>
<evidence type="ECO:0000256" key="4">
    <source>
        <dbReference type="SAM" id="MobiDB-lite"/>
    </source>
</evidence>
<feature type="domain" description="Symplekin/Pta1 N-terminal" evidence="5">
    <location>
        <begin position="92"/>
        <end position="311"/>
    </location>
</feature>
<dbReference type="Proteomes" id="UP001174691">
    <property type="component" value="Unassembled WGS sequence"/>
</dbReference>
<name>A0AA38RMH2_9PEZI</name>
<reference evidence="6" key="1">
    <citation type="submission" date="2022-07" db="EMBL/GenBank/DDBJ databases">
        <title>Fungi with potential for degradation of polypropylene.</title>
        <authorList>
            <person name="Gostincar C."/>
        </authorList>
    </citation>
    <scope>NUCLEOTIDE SEQUENCE</scope>
    <source>
        <strain evidence="6">EXF-13287</strain>
    </source>
</reference>
<comment type="caution">
    <text evidence="6">The sequence shown here is derived from an EMBL/GenBank/DDBJ whole genome shotgun (WGS) entry which is preliminary data.</text>
</comment>
<dbReference type="GO" id="GO:0005847">
    <property type="term" value="C:mRNA cleavage and polyadenylation specificity factor complex"/>
    <property type="evidence" value="ECO:0007669"/>
    <property type="project" value="TreeGrafter"/>
</dbReference>
<sequence length="744" mass="81268">MSTPVKLSTAEQLKQLQQARAVVLKDPNYWSSVVAGILPIVGPNNDVELRRWGADFIAEAVATPAVPVKIKEDVCMKTLGTLRMLVEEQGLDAVVLKSAILAAASVYPFVIRWIAGNAHDRDSWESIQAIKSQILRIWEGAPPPVRICCIKFAQRVVLAQTASNGMDSKQAGLDVSLSIIPPNHPLLDPRQLEAEATGLLDRMLGILQDNSSEALLVDATLNTLSVLVRTRPSTSARILNTILNFNPLKLANSPMTPKTKVLVRSMEKTTRMLLIHLSKRDPNNPMTPRIQQYIERLTRSRSEIFDGANKKRAMAGPPDGAQDAAKRQRMGDFQVVARIIVPPLGPGTHSLGALFTLTDNVALQGFDATTVPAALAARICVTALATVPPELLGQAVAGIRNRMVELTAAPPVQPPPLTAETSPLDVEDDDDEYEPDFYAAEDTEQILNKLDNAPAEVPQAQAPETVDALATLGTFRLPPPPVLDPGLASRVSQVAVTRVFAPLPTLEDSSRKHKSGINRLAASSFDRDSWLTVIIRIATRGTAGLEDDNATLKEEDASSLTHKSSLSLSNAIRESLFRYVMEDFRRRIDVAVAWLCEEWYVDQLARRTMSESNRSLHYERWAVKLLDGFLPYLTPQDKVLTRFLAEIPELSRELLGKVKDLCRDPATVPLAVTSLLYLVMMRPPARELALDTVGEIWVEYEDARPIAGKYLAKWRPGFMESHGSGPGGGAAAPAQGSAQPIAAS</sequence>
<evidence type="ECO:0000256" key="2">
    <source>
        <dbReference type="ARBA" id="ARBA00022664"/>
    </source>
</evidence>
<evidence type="ECO:0000313" key="6">
    <source>
        <dbReference type="EMBL" id="KAJ9144461.1"/>
    </source>
</evidence>
<organism evidence="6 7">
    <name type="scientific">Coniochaeta hoffmannii</name>
    <dbReference type="NCBI Taxonomy" id="91930"/>
    <lineage>
        <taxon>Eukaryota</taxon>
        <taxon>Fungi</taxon>
        <taxon>Dikarya</taxon>
        <taxon>Ascomycota</taxon>
        <taxon>Pezizomycotina</taxon>
        <taxon>Sordariomycetes</taxon>
        <taxon>Sordariomycetidae</taxon>
        <taxon>Coniochaetales</taxon>
        <taxon>Coniochaetaceae</taxon>
        <taxon>Coniochaeta</taxon>
    </lineage>
</organism>
<comment type="subcellular location">
    <subcellularLocation>
        <location evidence="1">Nucleus</location>
    </subcellularLocation>
</comment>
<dbReference type="Gene3D" id="1.25.10.10">
    <property type="entry name" value="Leucine-rich Repeat Variant"/>
    <property type="match status" value="1"/>
</dbReference>
<keyword evidence="2" id="KW-0507">mRNA processing</keyword>
<dbReference type="InterPro" id="IPR021850">
    <property type="entry name" value="Symplekin/Pta1"/>
</dbReference>
<dbReference type="Pfam" id="PF11935">
    <property type="entry name" value="SYMPK_PTA1_N"/>
    <property type="match status" value="1"/>
</dbReference>
<evidence type="ECO:0000259" key="5">
    <source>
        <dbReference type="Pfam" id="PF11935"/>
    </source>
</evidence>
<feature type="region of interest" description="Disordered" evidence="4">
    <location>
        <begin position="722"/>
        <end position="744"/>
    </location>
</feature>
<dbReference type="PANTHER" id="PTHR15245:SF20">
    <property type="entry name" value="SYMPLEKIN"/>
    <property type="match status" value="1"/>
</dbReference>
<dbReference type="EMBL" id="JANBVN010000098">
    <property type="protein sequence ID" value="KAJ9144461.1"/>
    <property type="molecule type" value="Genomic_DNA"/>
</dbReference>
<feature type="compositionally biased region" description="Low complexity" evidence="4">
    <location>
        <begin position="731"/>
        <end position="744"/>
    </location>
</feature>
<dbReference type="PANTHER" id="PTHR15245">
    <property type="entry name" value="SYMPLEKIN-RELATED"/>
    <property type="match status" value="1"/>
</dbReference>